<organism evidence="5 6">
    <name type="scientific">Candidatus Dojkabacteria bacterium</name>
    <dbReference type="NCBI Taxonomy" id="2099670"/>
    <lineage>
        <taxon>Bacteria</taxon>
        <taxon>Candidatus Dojkabacteria</taxon>
    </lineage>
</organism>
<dbReference type="PANTHER" id="PTHR11545:SF2">
    <property type="entry name" value="LARGE RIBOSOMAL SUBUNIT PROTEIN UL13M"/>
    <property type="match status" value="1"/>
</dbReference>
<reference evidence="5" key="1">
    <citation type="submission" date="2020-04" db="EMBL/GenBank/DDBJ databases">
        <authorList>
            <person name="Zhang T."/>
        </authorList>
    </citation>
    <scope>NUCLEOTIDE SEQUENCE</scope>
    <source>
        <strain evidence="5">HKST-UBA09</strain>
    </source>
</reference>
<dbReference type="NCBIfam" id="TIGR01066">
    <property type="entry name" value="rplM_bact"/>
    <property type="match status" value="1"/>
</dbReference>
<dbReference type="GO" id="GO:0006412">
    <property type="term" value="P:translation"/>
    <property type="evidence" value="ECO:0007669"/>
    <property type="project" value="UniProtKB-UniRule"/>
</dbReference>
<dbReference type="Pfam" id="PF00572">
    <property type="entry name" value="Ribosomal_L13"/>
    <property type="match status" value="1"/>
</dbReference>
<reference evidence="5" key="2">
    <citation type="journal article" date="2021" name="Microbiome">
        <title>Successional dynamics and alternative stable states in a saline activated sludge microbial community over 9 years.</title>
        <authorList>
            <person name="Wang Y."/>
            <person name="Ye J."/>
            <person name="Ju F."/>
            <person name="Liu L."/>
            <person name="Boyd J.A."/>
            <person name="Deng Y."/>
            <person name="Parks D.H."/>
            <person name="Jiang X."/>
            <person name="Yin X."/>
            <person name="Woodcroft B.J."/>
            <person name="Tyson G.W."/>
            <person name="Hugenholtz P."/>
            <person name="Polz M.F."/>
            <person name="Zhang T."/>
        </authorList>
    </citation>
    <scope>NUCLEOTIDE SEQUENCE</scope>
    <source>
        <strain evidence="5">HKST-UBA09</strain>
    </source>
</reference>
<dbReference type="GO" id="GO:0017148">
    <property type="term" value="P:negative regulation of translation"/>
    <property type="evidence" value="ECO:0007669"/>
    <property type="project" value="TreeGrafter"/>
</dbReference>
<dbReference type="SUPFAM" id="SSF52161">
    <property type="entry name" value="Ribosomal protein L13"/>
    <property type="match status" value="1"/>
</dbReference>
<evidence type="ECO:0000313" key="5">
    <source>
        <dbReference type="EMBL" id="MCA9386806.1"/>
    </source>
</evidence>
<dbReference type="Gene3D" id="3.90.1180.10">
    <property type="entry name" value="Ribosomal protein L13"/>
    <property type="match status" value="1"/>
</dbReference>
<dbReference type="InterPro" id="IPR036899">
    <property type="entry name" value="Ribosomal_uL13_sf"/>
</dbReference>
<dbReference type="PIRSF" id="PIRSF002181">
    <property type="entry name" value="Ribosomal_L13"/>
    <property type="match status" value="1"/>
</dbReference>
<keyword evidence="3 4" id="KW-0687">Ribonucleoprotein</keyword>
<evidence type="ECO:0000256" key="2">
    <source>
        <dbReference type="ARBA" id="ARBA00022980"/>
    </source>
</evidence>
<dbReference type="Proteomes" id="UP000714915">
    <property type="component" value="Unassembled WGS sequence"/>
</dbReference>
<evidence type="ECO:0000256" key="1">
    <source>
        <dbReference type="ARBA" id="ARBA00006227"/>
    </source>
</evidence>
<dbReference type="GO" id="GO:0003735">
    <property type="term" value="F:structural constituent of ribosome"/>
    <property type="evidence" value="ECO:0007669"/>
    <property type="project" value="InterPro"/>
</dbReference>
<comment type="similarity">
    <text evidence="1 4">Belongs to the universal ribosomal protein uL13 family.</text>
</comment>
<dbReference type="EMBL" id="JAGQLF010000018">
    <property type="protein sequence ID" value="MCA9386806.1"/>
    <property type="molecule type" value="Genomic_DNA"/>
</dbReference>
<dbReference type="InterPro" id="IPR005823">
    <property type="entry name" value="Ribosomal_uL13_bac-type"/>
</dbReference>
<evidence type="ECO:0000256" key="3">
    <source>
        <dbReference type="ARBA" id="ARBA00023274"/>
    </source>
</evidence>
<gene>
    <name evidence="4 5" type="primary">rplM</name>
    <name evidence="5" type="ORF">KC669_02105</name>
</gene>
<dbReference type="GO" id="GO:0022625">
    <property type="term" value="C:cytosolic large ribosomal subunit"/>
    <property type="evidence" value="ECO:0007669"/>
    <property type="project" value="TreeGrafter"/>
</dbReference>
<dbReference type="CDD" id="cd00392">
    <property type="entry name" value="Ribosomal_L13"/>
    <property type="match status" value="1"/>
</dbReference>
<protein>
    <recommendedName>
        <fullName evidence="4">Large ribosomal subunit protein uL13</fullName>
    </recommendedName>
</protein>
<proteinExistence type="inferred from homology"/>
<dbReference type="InterPro" id="IPR005822">
    <property type="entry name" value="Ribosomal_uL13"/>
</dbReference>
<accession>A0A955LAG1</accession>
<comment type="caution">
    <text evidence="5">The sequence shown here is derived from an EMBL/GenBank/DDBJ whole genome shotgun (WGS) entry which is preliminary data.</text>
</comment>
<dbReference type="HAMAP" id="MF_01366">
    <property type="entry name" value="Ribosomal_uL13"/>
    <property type="match status" value="1"/>
</dbReference>
<dbReference type="GO" id="GO:0003729">
    <property type="term" value="F:mRNA binding"/>
    <property type="evidence" value="ECO:0007669"/>
    <property type="project" value="TreeGrafter"/>
</dbReference>
<keyword evidence="2 4" id="KW-0689">Ribosomal protein</keyword>
<name>A0A955LAG1_9BACT</name>
<evidence type="ECO:0000256" key="4">
    <source>
        <dbReference type="HAMAP-Rule" id="MF_01366"/>
    </source>
</evidence>
<comment type="function">
    <text evidence="4">This protein is one of the early assembly proteins of the 50S ribosomal subunit, although it is not seen to bind rRNA by itself. It is important during the early stages of 50S assembly.</text>
</comment>
<sequence length="147" mass="16624">MKPRTISQNEIQEKWYVVDAAGQRIGRVASITSELLLGKNDPKVRSNLDPKSKVIVINADKIDFTPKRGFSKFYKSYSGFPGGLTFISLEEKFEKNKTFPLENAIKGMLPKNKRGSMIFTNLKVYEGSEHPHTAQQPITIDLSSYKL</sequence>
<dbReference type="AlphaFoldDB" id="A0A955LAG1"/>
<comment type="subunit">
    <text evidence="4">Part of the 50S ribosomal subunit.</text>
</comment>
<dbReference type="PANTHER" id="PTHR11545">
    <property type="entry name" value="RIBOSOMAL PROTEIN L13"/>
    <property type="match status" value="1"/>
</dbReference>
<evidence type="ECO:0000313" key="6">
    <source>
        <dbReference type="Proteomes" id="UP000714915"/>
    </source>
</evidence>